<feature type="region of interest" description="Disordered" evidence="6">
    <location>
        <begin position="1"/>
        <end position="42"/>
    </location>
</feature>
<feature type="coiled-coil region" evidence="5">
    <location>
        <begin position="104"/>
        <end position="135"/>
    </location>
</feature>
<dbReference type="GO" id="GO:0032588">
    <property type="term" value="C:trans-Golgi network membrane"/>
    <property type="evidence" value="ECO:0007669"/>
    <property type="project" value="TreeGrafter"/>
</dbReference>
<keyword evidence="3" id="KW-1133">Transmembrane helix</keyword>
<evidence type="ECO:0000256" key="2">
    <source>
        <dbReference type="ARBA" id="ARBA00022692"/>
    </source>
</evidence>
<accession>A0AAD5XAC6</accession>
<sequence>MNRNPFADAGDNTDNPFDDPDIGQALASGATNGSSGGGGGVSAYAGYQMPSSSGAAEIGYAGYTSIGINDSSESTKIKTSAAAPTNANAYAGGGGGGSGGDVGIAAREAELRRREEELSAREAELEQQQNALRAHGLHPPNWPSLYPLVYHDIDAEVPAASRPVAHK</sequence>
<comment type="caution">
    <text evidence="7">The sequence shown here is derived from an EMBL/GenBank/DDBJ whole genome shotgun (WGS) entry which is preliminary data.</text>
</comment>
<evidence type="ECO:0000256" key="1">
    <source>
        <dbReference type="ARBA" id="ARBA00004141"/>
    </source>
</evidence>
<name>A0AAD5XAC6_9FUNG</name>
<organism evidence="7 8">
    <name type="scientific">Physocladia obscura</name>
    <dbReference type="NCBI Taxonomy" id="109957"/>
    <lineage>
        <taxon>Eukaryota</taxon>
        <taxon>Fungi</taxon>
        <taxon>Fungi incertae sedis</taxon>
        <taxon>Chytridiomycota</taxon>
        <taxon>Chytridiomycota incertae sedis</taxon>
        <taxon>Chytridiomycetes</taxon>
        <taxon>Chytridiales</taxon>
        <taxon>Chytriomycetaceae</taxon>
        <taxon>Physocladia</taxon>
    </lineage>
</organism>
<evidence type="ECO:0000256" key="4">
    <source>
        <dbReference type="ARBA" id="ARBA00023136"/>
    </source>
</evidence>
<feature type="non-terminal residue" evidence="7">
    <location>
        <position position="167"/>
    </location>
</feature>
<dbReference type="InterPro" id="IPR007273">
    <property type="entry name" value="SCAMP"/>
</dbReference>
<keyword evidence="2" id="KW-0812">Transmembrane</keyword>
<protein>
    <submittedName>
        <fullName evidence="7">Uncharacterized protein</fullName>
    </submittedName>
</protein>
<evidence type="ECO:0000256" key="3">
    <source>
        <dbReference type="ARBA" id="ARBA00022989"/>
    </source>
</evidence>
<dbReference type="GO" id="GO:0055038">
    <property type="term" value="C:recycling endosome membrane"/>
    <property type="evidence" value="ECO:0007669"/>
    <property type="project" value="TreeGrafter"/>
</dbReference>
<evidence type="ECO:0000256" key="6">
    <source>
        <dbReference type="SAM" id="MobiDB-lite"/>
    </source>
</evidence>
<evidence type="ECO:0000313" key="7">
    <source>
        <dbReference type="EMBL" id="KAJ3085440.1"/>
    </source>
</evidence>
<reference evidence="7" key="1">
    <citation type="submission" date="2020-05" db="EMBL/GenBank/DDBJ databases">
        <title>Phylogenomic resolution of chytrid fungi.</title>
        <authorList>
            <person name="Stajich J.E."/>
            <person name="Amses K."/>
            <person name="Simmons R."/>
            <person name="Seto K."/>
            <person name="Myers J."/>
            <person name="Bonds A."/>
            <person name="Quandt C.A."/>
            <person name="Barry K."/>
            <person name="Liu P."/>
            <person name="Grigoriev I."/>
            <person name="Longcore J.E."/>
            <person name="James T.Y."/>
        </authorList>
    </citation>
    <scope>NUCLEOTIDE SEQUENCE</scope>
    <source>
        <strain evidence="7">JEL0513</strain>
    </source>
</reference>
<dbReference type="AlphaFoldDB" id="A0AAD5XAC6"/>
<evidence type="ECO:0000313" key="8">
    <source>
        <dbReference type="Proteomes" id="UP001211907"/>
    </source>
</evidence>
<evidence type="ECO:0000256" key="5">
    <source>
        <dbReference type="SAM" id="Coils"/>
    </source>
</evidence>
<dbReference type="Proteomes" id="UP001211907">
    <property type="component" value="Unassembled WGS sequence"/>
</dbReference>
<gene>
    <name evidence="7" type="ORF">HK100_009046</name>
</gene>
<dbReference type="PANTHER" id="PTHR10687">
    <property type="entry name" value="SECRETORY CARRIER-ASSOCIATED MEMBRANE PROTEIN SCAMP"/>
    <property type="match status" value="1"/>
</dbReference>
<proteinExistence type="predicted"/>
<keyword evidence="8" id="KW-1185">Reference proteome</keyword>
<dbReference type="GO" id="GO:0015031">
    <property type="term" value="P:protein transport"/>
    <property type="evidence" value="ECO:0007669"/>
    <property type="project" value="InterPro"/>
</dbReference>
<comment type="subcellular location">
    <subcellularLocation>
        <location evidence="1">Membrane</location>
        <topology evidence="1">Multi-pass membrane protein</topology>
    </subcellularLocation>
</comment>
<dbReference type="EMBL" id="JADGJH010004538">
    <property type="protein sequence ID" value="KAJ3085440.1"/>
    <property type="molecule type" value="Genomic_DNA"/>
</dbReference>
<keyword evidence="4" id="KW-0472">Membrane</keyword>
<keyword evidence="5" id="KW-0175">Coiled coil</keyword>
<dbReference type="PANTHER" id="PTHR10687:SF2">
    <property type="entry name" value="SECRETORY CARRIER-ASSOCIATED MEMBRANE PROTEIN"/>
    <property type="match status" value="1"/>
</dbReference>